<dbReference type="PANTHER" id="PTHR38590">
    <property type="entry name" value="BLL0828 PROTEIN"/>
    <property type="match status" value="1"/>
</dbReference>
<dbReference type="Proteomes" id="UP000282002">
    <property type="component" value="Chromosome"/>
</dbReference>
<dbReference type="Pfam" id="PF04480">
    <property type="entry name" value="DUF559"/>
    <property type="match status" value="1"/>
</dbReference>
<dbReference type="KEGG" id="taw:EI545_09585"/>
<dbReference type="InterPro" id="IPR007569">
    <property type="entry name" value="DUF559"/>
</dbReference>
<organism evidence="3 4">
    <name type="scientific">Tabrizicola piscis</name>
    <dbReference type="NCBI Taxonomy" id="2494374"/>
    <lineage>
        <taxon>Bacteria</taxon>
        <taxon>Pseudomonadati</taxon>
        <taxon>Pseudomonadota</taxon>
        <taxon>Alphaproteobacteria</taxon>
        <taxon>Rhodobacterales</taxon>
        <taxon>Paracoccaceae</taxon>
        <taxon>Tabrizicola</taxon>
    </lineage>
</organism>
<dbReference type="GO" id="GO:0004519">
    <property type="term" value="F:endonuclease activity"/>
    <property type="evidence" value="ECO:0007669"/>
    <property type="project" value="UniProtKB-KW"/>
</dbReference>
<evidence type="ECO:0000259" key="2">
    <source>
        <dbReference type="Pfam" id="PF04480"/>
    </source>
</evidence>
<dbReference type="PANTHER" id="PTHR38590:SF1">
    <property type="entry name" value="BLL0828 PROTEIN"/>
    <property type="match status" value="1"/>
</dbReference>
<keyword evidence="3" id="KW-0378">Hydrolase</keyword>
<dbReference type="EMBL" id="CP034328">
    <property type="protein sequence ID" value="AZL59069.1"/>
    <property type="molecule type" value="Genomic_DNA"/>
</dbReference>
<dbReference type="InterPro" id="IPR011335">
    <property type="entry name" value="Restrct_endonuc-II-like"/>
</dbReference>
<dbReference type="RefSeq" id="WP_125325266.1">
    <property type="nucleotide sequence ID" value="NZ_CP034328.1"/>
</dbReference>
<dbReference type="SUPFAM" id="SSF52980">
    <property type="entry name" value="Restriction endonuclease-like"/>
    <property type="match status" value="1"/>
</dbReference>
<feature type="region of interest" description="Disordered" evidence="1">
    <location>
        <begin position="146"/>
        <end position="199"/>
    </location>
</feature>
<keyword evidence="3" id="KW-0540">Nuclease</keyword>
<dbReference type="InterPro" id="IPR047216">
    <property type="entry name" value="Endonuclease_DUF559_bact"/>
</dbReference>
<proteinExistence type="predicted"/>
<keyword evidence="4" id="KW-1185">Reference proteome</keyword>
<dbReference type="OrthoDB" id="9798754at2"/>
<evidence type="ECO:0000256" key="1">
    <source>
        <dbReference type="SAM" id="MobiDB-lite"/>
    </source>
</evidence>
<name>A0A3S8U6B0_9RHOB</name>
<dbReference type="CDD" id="cd01038">
    <property type="entry name" value="Endonuclease_DUF559"/>
    <property type="match status" value="1"/>
</dbReference>
<gene>
    <name evidence="3" type="ORF">EI545_09585</name>
</gene>
<feature type="domain" description="DUF559" evidence="2">
    <location>
        <begin position="9"/>
        <end position="112"/>
    </location>
</feature>
<accession>A0A3S8U6B0</accession>
<keyword evidence="3" id="KW-0255">Endonuclease</keyword>
<dbReference type="Gene3D" id="3.40.960.10">
    <property type="entry name" value="VSR Endonuclease"/>
    <property type="match status" value="1"/>
</dbReference>
<reference evidence="3 4" key="1">
    <citation type="submission" date="2018-12" db="EMBL/GenBank/DDBJ databases">
        <title>Complete genome sequencing of Tabrizicola sp. K13M18.</title>
        <authorList>
            <person name="Bae J.-W."/>
        </authorList>
    </citation>
    <scope>NUCLEOTIDE SEQUENCE [LARGE SCALE GENOMIC DNA]</scope>
    <source>
        <strain evidence="3 4">K13M18</strain>
    </source>
</reference>
<evidence type="ECO:0000313" key="3">
    <source>
        <dbReference type="EMBL" id="AZL59069.1"/>
    </source>
</evidence>
<evidence type="ECO:0000313" key="4">
    <source>
        <dbReference type="Proteomes" id="UP000282002"/>
    </source>
</evidence>
<sequence>MTGIHPITRAKARKLRHEMTPEERKVWVKLREYNRMLGLHFRRQAPIGPFIADFADLGRRVVVEIDGGGHGGPRDVARDEWLALQGFRVLRFWNPEVSGNIDGVMQVIFDAVDGESLAEGVPPTPFPRGGAKALGDGVGDKHLVDPTIAGAPPPHPSPTRGEGGSYPLTLCGTAEPGASPPPRGEGMGVGGTRLEGNAP</sequence>
<protein>
    <submittedName>
        <fullName evidence="3">Endonuclease domain-containing protein</fullName>
    </submittedName>
</protein>
<dbReference type="AlphaFoldDB" id="A0A3S8U6B0"/>